<name>A0A8S9RBC3_BRACR</name>
<proteinExistence type="predicted"/>
<sequence length="62" mass="7202">MVSQSCAHPQKSIYDLSAHHGDTKETEIIEWIIWTGLGLEGPDRCEEKQWSEKRVALHTRRI</sequence>
<comment type="caution">
    <text evidence="1">The sequence shown here is derived from an EMBL/GenBank/DDBJ whole genome shotgun (WGS) entry which is preliminary data.</text>
</comment>
<reference evidence="1" key="1">
    <citation type="submission" date="2019-12" db="EMBL/GenBank/DDBJ databases">
        <title>Genome sequencing and annotation of Brassica cretica.</title>
        <authorList>
            <person name="Studholme D.J."/>
            <person name="Sarris P."/>
        </authorList>
    </citation>
    <scope>NUCLEOTIDE SEQUENCE</scope>
    <source>
        <strain evidence="1">PFS-109/04</strain>
        <tissue evidence="1">Leaf</tissue>
    </source>
</reference>
<evidence type="ECO:0000313" key="1">
    <source>
        <dbReference type="EMBL" id="KAF3570094.1"/>
    </source>
</evidence>
<organism evidence="1 2">
    <name type="scientific">Brassica cretica</name>
    <name type="common">Mustard</name>
    <dbReference type="NCBI Taxonomy" id="69181"/>
    <lineage>
        <taxon>Eukaryota</taxon>
        <taxon>Viridiplantae</taxon>
        <taxon>Streptophyta</taxon>
        <taxon>Embryophyta</taxon>
        <taxon>Tracheophyta</taxon>
        <taxon>Spermatophyta</taxon>
        <taxon>Magnoliopsida</taxon>
        <taxon>eudicotyledons</taxon>
        <taxon>Gunneridae</taxon>
        <taxon>Pentapetalae</taxon>
        <taxon>rosids</taxon>
        <taxon>malvids</taxon>
        <taxon>Brassicales</taxon>
        <taxon>Brassicaceae</taxon>
        <taxon>Brassiceae</taxon>
        <taxon>Brassica</taxon>
    </lineage>
</organism>
<protein>
    <submittedName>
        <fullName evidence="1">Uncharacterized protein</fullName>
    </submittedName>
</protein>
<dbReference type="EMBL" id="QGKX02000095">
    <property type="protein sequence ID" value="KAF3570094.1"/>
    <property type="molecule type" value="Genomic_DNA"/>
</dbReference>
<gene>
    <name evidence="1" type="ORF">F2Q69_00058225</name>
</gene>
<accession>A0A8S9RBC3</accession>
<evidence type="ECO:0000313" key="2">
    <source>
        <dbReference type="Proteomes" id="UP000712600"/>
    </source>
</evidence>
<dbReference type="Proteomes" id="UP000712600">
    <property type="component" value="Unassembled WGS sequence"/>
</dbReference>
<dbReference type="AlphaFoldDB" id="A0A8S9RBC3"/>